<evidence type="ECO:0000313" key="6">
    <source>
        <dbReference type="EMBL" id="JAC61357.1"/>
    </source>
</evidence>
<dbReference type="InterPro" id="IPR013861">
    <property type="entry name" value="TMEM115/Pdh1/Rbl19"/>
</dbReference>
<feature type="transmembrane region" description="Helical" evidence="5">
    <location>
        <begin position="182"/>
        <end position="201"/>
    </location>
</feature>
<dbReference type="FunFam" id="1.20.1540.10:FF:000004">
    <property type="entry name" value="Transmembrane protein 115"/>
    <property type="match status" value="1"/>
</dbReference>
<protein>
    <submittedName>
        <fullName evidence="6">Transmembrane protein 115-like</fullName>
    </submittedName>
</protein>
<sequence length="246" mass="27335">MPPSSPNTGLFSGFTRLSKLFGLLIIVLYMITKFAPSSMAYLALVPGRTIPCVWNLVTSQFLETHAGLMVFDVLAALFLAKVVEPIYGSKEFLKFTITVVMLAGATVFASLFVAYMFGPRLGFILYGKYCGFQAVLAGYLVAVKQVMPDSELRLLFVLKISAKYLPLIYVLAVSAVSGYYQSFYSIGLAAAGTFMSWCAHFRGGRECVFRSILSRIRRVLWLDLWQETPSSEGRKHWAWKPGEKGA</sequence>
<dbReference type="GO" id="GO:0005794">
    <property type="term" value="C:Golgi apparatus"/>
    <property type="evidence" value="ECO:0007669"/>
    <property type="project" value="TreeGrafter"/>
</dbReference>
<gene>
    <name evidence="6" type="ORF">TSPGSL018_26493</name>
</gene>
<dbReference type="SUPFAM" id="SSF144091">
    <property type="entry name" value="Rhomboid-like"/>
    <property type="match status" value="1"/>
</dbReference>
<feature type="transmembrane region" description="Helical" evidence="5">
    <location>
        <begin position="154"/>
        <end position="176"/>
    </location>
</feature>
<feature type="transmembrane region" description="Helical" evidence="5">
    <location>
        <begin position="95"/>
        <end position="117"/>
    </location>
</feature>
<dbReference type="PANTHER" id="PTHR13377:SF3">
    <property type="entry name" value="TRANSMEMBRANE PROTEIN 115"/>
    <property type="match status" value="1"/>
</dbReference>
<dbReference type="EMBL" id="GBEZ01025770">
    <property type="protein sequence ID" value="JAC61357.1"/>
    <property type="molecule type" value="Transcribed_RNA"/>
</dbReference>
<evidence type="ECO:0000256" key="3">
    <source>
        <dbReference type="ARBA" id="ARBA00022989"/>
    </source>
</evidence>
<evidence type="ECO:0000256" key="2">
    <source>
        <dbReference type="ARBA" id="ARBA00022692"/>
    </source>
</evidence>
<dbReference type="AlphaFoldDB" id="A0A061QL10"/>
<feature type="transmembrane region" description="Helical" evidence="5">
    <location>
        <begin position="123"/>
        <end position="142"/>
    </location>
</feature>
<comment type="subcellular location">
    <subcellularLocation>
        <location evidence="1">Membrane</location>
        <topology evidence="1">Multi-pass membrane protein</topology>
    </subcellularLocation>
</comment>
<evidence type="ECO:0000256" key="5">
    <source>
        <dbReference type="SAM" id="Phobius"/>
    </source>
</evidence>
<proteinExistence type="predicted"/>
<dbReference type="Pfam" id="PF08551">
    <property type="entry name" value="DUF1751"/>
    <property type="match status" value="1"/>
</dbReference>
<name>A0A061QL10_9CHLO</name>
<dbReference type="SMART" id="SM01160">
    <property type="entry name" value="DUF1751"/>
    <property type="match status" value="1"/>
</dbReference>
<evidence type="ECO:0000256" key="1">
    <source>
        <dbReference type="ARBA" id="ARBA00004141"/>
    </source>
</evidence>
<feature type="transmembrane region" description="Helical" evidence="5">
    <location>
        <begin position="64"/>
        <end position="83"/>
    </location>
</feature>
<reference evidence="6" key="1">
    <citation type="submission" date="2014-05" db="EMBL/GenBank/DDBJ databases">
        <title>The transcriptome of the halophilic microalga Tetraselmis sp. GSL018 isolated from the Great Salt Lake, Utah.</title>
        <authorList>
            <person name="Jinkerson R.E."/>
            <person name="D'Adamo S."/>
            <person name="Posewitz M.C."/>
        </authorList>
    </citation>
    <scope>NUCLEOTIDE SEQUENCE</scope>
    <source>
        <strain evidence="6">GSL018</strain>
    </source>
</reference>
<evidence type="ECO:0000256" key="4">
    <source>
        <dbReference type="ARBA" id="ARBA00023136"/>
    </source>
</evidence>
<dbReference type="GO" id="GO:0006890">
    <property type="term" value="P:retrograde vesicle-mediated transport, Golgi to endoplasmic reticulum"/>
    <property type="evidence" value="ECO:0007669"/>
    <property type="project" value="InterPro"/>
</dbReference>
<dbReference type="InterPro" id="IPR035952">
    <property type="entry name" value="Rhomboid-like_sf"/>
</dbReference>
<feature type="transmembrane region" description="Helical" evidence="5">
    <location>
        <begin position="20"/>
        <end position="44"/>
    </location>
</feature>
<dbReference type="GO" id="GO:0016020">
    <property type="term" value="C:membrane"/>
    <property type="evidence" value="ECO:0007669"/>
    <property type="project" value="UniProtKB-SubCell"/>
</dbReference>
<keyword evidence="3 5" id="KW-1133">Transmembrane helix</keyword>
<dbReference type="PANTHER" id="PTHR13377">
    <property type="entry name" value="PLACENTAL PROTEIN 6"/>
    <property type="match status" value="1"/>
</dbReference>
<keyword evidence="4 5" id="KW-0472">Membrane</keyword>
<keyword evidence="2 5" id="KW-0812">Transmembrane</keyword>
<organism evidence="6">
    <name type="scientific">Tetraselmis sp. GSL018</name>
    <dbReference type="NCBI Taxonomy" id="582737"/>
    <lineage>
        <taxon>Eukaryota</taxon>
        <taxon>Viridiplantae</taxon>
        <taxon>Chlorophyta</taxon>
        <taxon>core chlorophytes</taxon>
        <taxon>Chlorodendrophyceae</taxon>
        <taxon>Chlorodendrales</taxon>
        <taxon>Chlorodendraceae</taxon>
        <taxon>Tetraselmis</taxon>
    </lineage>
</organism>
<accession>A0A061QL10</accession>
<dbReference type="Gene3D" id="1.20.1540.10">
    <property type="entry name" value="Rhomboid-like"/>
    <property type="match status" value="1"/>
</dbReference>